<comment type="caution">
    <text evidence="2">The sequence shown here is derived from an EMBL/GenBank/DDBJ whole genome shotgun (WGS) entry which is preliminary data.</text>
</comment>
<accession>A0A9J6PX25</accession>
<dbReference type="RefSeq" id="WP_271282513.1">
    <property type="nucleotide sequence ID" value="NZ_JAMGZK010000047.1"/>
</dbReference>
<dbReference type="InterPro" id="IPR019774">
    <property type="entry name" value="Aromatic-AA_hydroxylase_C"/>
</dbReference>
<dbReference type="Proteomes" id="UP001063816">
    <property type="component" value="Unassembled WGS sequence"/>
</dbReference>
<feature type="domain" description="Biopterin-dependent aromatic amino acid hydroxylase family profile" evidence="1">
    <location>
        <begin position="1"/>
        <end position="25"/>
    </location>
</feature>
<gene>
    <name evidence="2" type="ORF">M8014_11020</name>
</gene>
<proteinExistence type="predicted"/>
<feature type="non-terminal residue" evidence="2">
    <location>
        <position position="1"/>
    </location>
</feature>
<dbReference type="PROSITE" id="PS51410">
    <property type="entry name" value="BH4_AAA_HYDROXYL_2"/>
    <property type="match status" value="1"/>
</dbReference>
<reference evidence="2" key="1">
    <citation type="submission" date="2022-05" db="EMBL/GenBank/DDBJ databases">
        <title>Description of a novel species of Leclercia; Leclercia tamurae and the Proposal for a Novel Genus Silvania gen. nov. Containing Two Novel Species Silvania hatchlandensis sp. nov. and Silvania confinis sp. nov. Isolated from the Rhizosphere of Oak.</title>
        <authorList>
            <person name="Maddock D.W."/>
            <person name="Brady C.L."/>
            <person name="Denman S."/>
            <person name="Arnold D."/>
        </authorList>
    </citation>
    <scope>NUCLEOTIDE SEQUENCE</scope>
    <source>
        <strain evidence="2">H19S6</strain>
    </source>
</reference>
<protein>
    <recommendedName>
        <fullName evidence="1">Biopterin-dependent aromatic amino acid hydroxylase family profile domain-containing protein</fullName>
    </recommendedName>
</protein>
<sequence>EVWWYSTKVGVIDLKRKSITMGKGC</sequence>
<name>A0A9J6PX25_9ENTR</name>
<evidence type="ECO:0000313" key="3">
    <source>
        <dbReference type="Proteomes" id="UP001063816"/>
    </source>
</evidence>
<evidence type="ECO:0000259" key="1">
    <source>
        <dbReference type="PROSITE" id="PS51410"/>
    </source>
</evidence>
<dbReference type="AlphaFoldDB" id="A0A9J6PX25"/>
<dbReference type="GO" id="GO:0016714">
    <property type="term" value="F:oxidoreductase activity, acting on paired donors, with incorporation or reduction of molecular oxygen, reduced pteridine as one donor, and incorporation of one atom of oxygen"/>
    <property type="evidence" value="ECO:0007669"/>
    <property type="project" value="InterPro"/>
</dbReference>
<organism evidence="2 3">
    <name type="scientific">Silvania hatchlandensis</name>
    <dbReference type="NCBI Taxonomy" id="2926469"/>
    <lineage>
        <taxon>Bacteria</taxon>
        <taxon>Pseudomonadati</taxon>
        <taxon>Pseudomonadota</taxon>
        <taxon>Gammaproteobacteria</taxon>
        <taxon>Enterobacterales</taxon>
        <taxon>Enterobacteriaceae</taxon>
        <taxon>Silvania</taxon>
    </lineage>
</organism>
<keyword evidence="3" id="KW-1185">Reference proteome</keyword>
<dbReference type="EMBL" id="JAMGZK010000047">
    <property type="protein sequence ID" value="MCU6664871.1"/>
    <property type="molecule type" value="Genomic_DNA"/>
</dbReference>
<evidence type="ECO:0000313" key="2">
    <source>
        <dbReference type="EMBL" id="MCU6664871.1"/>
    </source>
</evidence>